<organism evidence="1">
    <name type="scientific">uncultured Caudovirales phage</name>
    <dbReference type="NCBI Taxonomy" id="2100421"/>
    <lineage>
        <taxon>Viruses</taxon>
        <taxon>Duplodnaviria</taxon>
        <taxon>Heunggongvirae</taxon>
        <taxon>Uroviricota</taxon>
        <taxon>Caudoviricetes</taxon>
        <taxon>Peduoviridae</taxon>
        <taxon>Maltschvirus</taxon>
        <taxon>Maltschvirus maltsch</taxon>
    </lineage>
</organism>
<protein>
    <submittedName>
        <fullName evidence="1">Uncharacterized protein</fullName>
    </submittedName>
</protein>
<sequence>MTQNYVRFKQTQINGSDGNRVWSITLIGCVDRQLYTTYVDPKNRNYANWTHVIHRPTHGFVLNGIKIKDLDKSIVDADSKFTILWESDDSNQIFDEMYSVWQEQDDKSKNNFSQIFG</sequence>
<accession>A0A6J7X7Z1</accession>
<reference evidence="1" key="1">
    <citation type="submission" date="2020-05" db="EMBL/GenBank/DDBJ databases">
        <authorList>
            <person name="Chiriac C."/>
            <person name="Salcher M."/>
            <person name="Ghai R."/>
            <person name="Kavagutti S V."/>
        </authorList>
    </citation>
    <scope>NUCLEOTIDE SEQUENCE</scope>
</reference>
<proteinExistence type="predicted"/>
<dbReference type="EMBL" id="LR798353">
    <property type="protein sequence ID" value="CAB5225729.1"/>
    <property type="molecule type" value="Genomic_DNA"/>
</dbReference>
<evidence type="ECO:0000313" key="1">
    <source>
        <dbReference type="EMBL" id="CAB5225729.1"/>
    </source>
</evidence>
<name>A0A6J7X7Z1_9CAUD</name>
<gene>
    <name evidence="1" type="ORF">UFOVP758_8</name>
</gene>